<evidence type="ECO:0000256" key="5">
    <source>
        <dbReference type="ARBA" id="ARBA00023136"/>
    </source>
</evidence>
<dbReference type="PANTHER" id="PTHR30627:SF25">
    <property type="entry name" value="PENICILLIN-BINDING PROTEIN 3"/>
    <property type="match status" value="1"/>
</dbReference>
<evidence type="ECO:0000256" key="6">
    <source>
        <dbReference type="ARBA" id="ARBA00034000"/>
    </source>
</evidence>
<proteinExistence type="inferred from homology"/>
<dbReference type="GO" id="GO:0005886">
    <property type="term" value="C:plasma membrane"/>
    <property type="evidence" value="ECO:0007669"/>
    <property type="project" value="TreeGrafter"/>
</dbReference>
<dbReference type="SUPFAM" id="SSF56519">
    <property type="entry name" value="Penicillin binding protein dimerisation domain"/>
    <property type="match status" value="1"/>
</dbReference>
<dbReference type="FunFam" id="3.40.710.10:FF:000032">
    <property type="entry name" value="Penicillin-binding protein 3"/>
    <property type="match status" value="1"/>
</dbReference>
<dbReference type="SUPFAM" id="SSF54427">
    <property type="entry name" value="NTF2-like"/>
    <property type="match status" value="1"/>
</dbReference>
<evidence type="ECO:0000259" key="10">
    <source>
        <dbReference type="Pfam" id="PF05223"/>
    </source>
</evidence>
<comment type="catalytic activity">
    <reaction evidence="6">
        <text>Preferential cleavage: (Ac)2-L-Lys-D-Ala-|-D-Ala. Also transpeptidation of peptidyl-alanyl moieties that are N-acyl substituents of D-alanine.</text>
        <dbReference type="EC" id="3.4.16.4"/>
    </reaction>
</comment>
<feature type="domain" description="NTF2-like N-terminal transpeptidase" evidence="10">
    <location>
        <begin position="40"/>
        <end position="158"/>
    </location>
</feature>
<feature type="domain" description="Penicillin-binding protein transpeptidase" evidence="8">
    <location>
        <begin position="367"/>
        <end position="674"/>
    </location>
</feature>
<dbReference type="Gene3D" id="3.40.710.10">
    <property type="entry name" value="DD-peptidase/beta-lactamase superfamily"/>
    <property type="match status" value="1"/>
</dbReference>
<dbReference type="InterPro" id="IPR050515">
    <property type="entry name" value="Beta-lactam/transpept"/>
</dbReference>
<evidence type="ECO:0000259" key="9">
    <source>
        <dbReference type="Pfam" id="PF03717"/>
    </source>
</evidence>
<reference evidence="11 12" key="1">
    <citation type="submission" date="2016-04" db="EMBL/GenBank/DDBJ databases">
        <title>High quality genome of the nematocidal Bacillus thuringiensis MYBT18246.</title>
        <authorList>
            <person name="Hollensteiner J."/>
            <person name="Poehlein A."/>
            <person name="Sproeer C."/>
            <person name="Bunk B."/>
            <person name="Rosenstiel P."/>
            <person name="Schulenburg H."/>
            <person name="Liesegang H."/>
        </authorList>
    </citation>
    <scope>NUCLEOTIDE SEQUENCE [LARGE SCALE GENOMIC DNA]</scope>
    <source>
        <strain evidence="11 12">MYBT18246</strain>
    </source>
</reference>
<dbReference type="InterPro" id="IPR012338">
    <property type="entry name" value="Beta-lactam/transpept-like"/>
</dbReference>
<feature type="compositionally biased region" description="Basic and acidic residues" evidence="7">
    <location>
        <begin position="169"/>
        <end position="178"/>
    </location>
</feature>
<evidence type="ECO:0000256" key="2">
    <source>
        <dbReference type="ARBA" id="ARBA00004752"/>
    </source>
</evidence>
<gene>
    <name evidence="11" type="primary">pbpC1</name>
    <name evidence="11" type="ORF">BT246_24130</name>
</gene>
<keyword evidence="5" id="KW-0472">Membrane</keyword>
<comment type="similarity">
    <text evidence="3">Belongs to the transpeptidase family.</text>
</comment>
<dbReference type="InterPro" id="IPR001460">
    <property type="entry name" value="PCN-bd_Tpept"/>
</dbReference>
<evidence type="ECO:0000313" key="12">
    <source>
        <dbReference type="Proteomes" id="UP000092743"/>
    </source>
</evidence>
<dbReference type="Gene3D" id="3.90.1310.10">
    <property type="entry name" value="Penicillin-binding protein 2a (Domain 2)"/>
    <property type="match status" value="1"/>
</dbReference>
<name>A0A9W3SAM2_BACTU</name>
<dbReference type="InterPro" id="IPR036138">
    <property type="entry name" value="PBP_dimer_sf"/>
</dbReference>
<dbReference type="FunFam" id="3.10.450.100:FF:000001">
    <property type="entry name" value="Penicillin-binding protein 3"/>
    <property type="match status" value="1"/>
</dbReference>
<evidence type="ECO:0000256" key="7">
    <source>
        <dbReference type="SAM" id="MobiDB-lite"/>
    </source>
</evidence>
<dbReference type="PANTHER" id="PTHR30627">
    <property type="entry name" value="PEPTIDOGLYCAN D,D-TRANSPEPTIDASE"/>
    <property type="match status" value="1"/>
</dbReference>
<dbReference type="SUPFAM" id="SSF56601">
    <property type="entry name" value="beta-lactamase/transpeptidase-like"/>
    <property type="match status" value="1"/>
</dbReference>
<organism evidence="11 12">
    <name type="scientific">Bacillus thuringiensis</name>
    <dbReference type="NCBI Taxonomy" id="1428"/>
    <lineage>
        <taxon>Bacteria</taxon>
        <taxon>Bacillati</taxon>
        <taxon>Bacillota</taxon>
        <taxon>Bacilli</taxon>
        <taxon>Bacillales</taxon>
        <taxon>Bacillaceae</taxon>
        <taxon>Bacillus</taxon>
        <taxon>Bacillus cereus group</taxon>
    </lineage>
</organism>
<evidence type="ECO:0000256" key="4">
    <source>
        <dbReference type="ARBA" id="ARBA00012448"/>
    </source>
</evidence>
<dbReference type="Gene3D" id="3.30.1390.30">
    <property type="entry name" value="Penicillin-binding protein 2a, domain 3"/>
    <property type="match status" value="1"/>
</dbReference>
<dbReference type="GO" id="GO:0071555">
    <property type="term" value="P:cell wall organization"/>
    <property type="evidence" value="ECO:0007669"/>
    <property type="project" value="TreeGrafter"/>
</dbReference>
<evidence type="ECO:0000259" key="8">
    <source>
        <dbReference type="Pfam" id="PF00905"/>
    </source>
</evidence>
<evidence type="ECO:0000256" key="3">
    <source>
        <dbReference type="ARBA" id="ARBA00007171"/>
    </source>
</evidence>
<dbReference type="AlphaFoldDB" id="A0A9W3SAM2"/>
<dbReference type="PROSITE" id="PS51257">
    <property type="entry name" value="PROKAR_LIPOPROTEIN"/>
    <property type="match status" value="1"/>
</dbReference>
<dbReference type="GO" id="GO:0071972">
    <property type="term" value="F:peptidoglycan L,D-transpeptidase activity"/>
    <property type="evidence" value="ECO:0007669"/>
    <property type="project" value="TreeGrafter"/>
</dbReference>
<dbReference type="GO" id="GO:0008658">
    <property type="term" value="F:penicillin binding"/>
    <property type="evidence" value="ECO:0007669"/>
    <property type="project" value="InterPro"/>
</dbReference>
<dbReference type="EC" id="3.4.16.4" evidence="4"/>
<dbReference type="EMBL" id="CP015350">
    <property type="protein sequence ID" value="ANS47782.1"/>
    <property type="molecule type" value="Genomic_DNA"/>
</dbReference>
<feature type="domain" description="Penicillin-binding protein dimerisation" evidence="9">
    <location>
        <begin position="166"/>
        <end position="333"/>
    </location>
</feature>
<dbReference type="InterPro" id="IPR032710">
    <property type="entry name" value="NTF2-like_dom_sf"/>
</dbReference>
<evidence type="ECO:0000313" key="11">
    <source>
        <dbReference type="EMBL" id="ANS47782.1"/>
    </source>
</evidence>
<dbReference type="GO" id="GO:0046677">
    <property type="term" value="P:response to antibiotic"/>
    <property type="evidence" value="ECO:0007669"/>
    <property type="project" value="InterPro"/>
</dbReference>
<dbReference type="Gene3D" id="3.10.450.100">
    <property type="entry name" value="NTF2-like, domain 1"/>
    <property type="match status" value="1"/>
</dbReference>
<dbReference type="InterPro" id="IPR007887">
    <property type="entry name" value="MecA_N"/>
</dbReference>
<accession>A0A9W3SAM2</accession>
<feature type="region of interest" description="Disordered" evidence="7">
    <location>
        <begin position="160"/>
        <end position="180"/>
    </location>
</feature>
<comment type="pathway">
    <text evidence="2">Cell wall biogenesis; peptidoglycan biosynthesis.</text>
</comment>
<dbReference type="GO" id="GO:0009002">
    <property type="term" value="F:serine-type D-Ala-D-Ala carboxypeptidase activity"/>
    <property type="evidence" value="ECO:0007669"/>
    <property type="project" value="UniProtKB-EC"/>
</dbReference>
<dbReference type="Pfam" id="PF05223">
    <property type="entry name" value="MecA_N"/>
    <property type="match status" value="1"/>
</dbReference>
<dbReference type="InterPro" id="IPR005311">
    <property type="entry name" value="PBP_dimer"/>
</dbReference>
<comment type="subcellular location">
    <subcellularLocation>
        <location evidence="1">Membrane</location>
    </subcellularLocation>
</comment>
<sequence length="677" mass="74913">MLKFSKVLLYKEEENRLRKIWGILFLCLTFMLVGCGKEEKPQEAFDTYVKAWNKQKFADMYDQLSKNAKKDISKKEFTEKYEKIYSGIEVKDLKVETGEVKEDKKDEGPVPFKVSMDTVGGKITFGHEAKMVKEKDGDKESWKIDWTPDFIFPGMTKDSKVRMQTTQPKRGEIYDRNGKGLATNGKASEIGLIPEKLGDTAPQTKETVAKLLNMSVEEIDQKLAAKWVKPGYLVPIGILPEGATQNTYIDLPGVSTKPVNVRTYPLGEAAAHLTGYIGKVNAEDLKTLQKKGYQADDPVGKAGLEQVLEEKLRGKKGGRVFVEDAQGKEIKNLAKTDAVDGENVTLTIDSAVQEKTYNEMKGEAGSSAAINPKSGETIALVSSPAYDPNLIARGTSKAQREAWNNDPKKPMTNRFTQLSVPGSVFKPITAAIGLETKTIDPKEELKIEGLKWTKDSSWGNYYVTRVKDANPIDFDKAMKYSDNIYFAQEALKIGKDKFMSEAKKFGFDEKLPIEYGFPASKIANDGIKNDIQMADTGYGQGQVLMTPLHLALTYAPIVNDGTIPSPYIIKTDKQPKAWKENVISKGNQDILKTAMTKVINDPDGTGKIAKIDGMTLAGKTGTAELKVSKEAEGKELGWFAAFDLNSPDMVITMMIEDVKGRGGSNIPAEKVKHVFQK</sequence>
<dbReference type="Proteomes" id="UP000092743">
    <property type="component" value="Chromosome"/>
</dbReference>
<protein>
    <recommendedName>
        <fullName evidence="4">serine-type D-Ala-D-Ala carboxypeptidase</fullName>
        <ecNumber evidence="4">3.4.16.4</ecNumber>
    </recommendedName>
</protein>
<evidence type="ECO:0000256" key="1">
    <source>
        <dbReference type="ARBA" id="ARBA00004370"/>
    </source>
</evidence>
<dbReference type="Pfam" id="PF00905">
    <property type="entry name" value="Transpeptidase"/>
    <property type="match status" value="1"/>
</dbReference>
<dbReference type="Pfam" id="PF03717">
    <property type="entry name" value="PBP_dimer"/>
    <property type="match status" value="1"/>
</dbReference>